<dbReference type="Proteomes" id="UP000237889">
    <property type="component" value="Chromosome"/>
</dbReference>
<dbReference type="RefSeq" id="WP_106747889.1">
    <property type="nucleotide sequence ID" value="NZ_CP027668.1"/>
</dbReference>
<dbReference type="PANTHER" id="PTHR30308">
    <property type="entry name" value="TMRNA-BINDING COMPONENT OF TRANS-TRANSLATION TAGGING COMPLEX"/>
    <property type="match status" value="1"/>
</dbReference>
<proteinExistence type="inferred from homology"/>
<keyword evidence="1 3" id="KW-0963">Cytoplasm</keyword>
<evidence type="ECO:0000256" key="4">
    <source>
        <dbReference type="SAM" id="MobiDB-lite"/>
    </source>
</evidence>
<dbReference type="InterPro" id="IPR000037">
    <property type="entry name" value="SsrA-bd_prot"/>
</dbReference>
<dbReference type="EMBL" id="CP027668">
    <property type="protein sequence ID" value="AVO44554.1"/>
    <property type="molecule type" value="Genomic_DNA"/>
</dbReference>
<evidence type="ECO:0000256" key="2">
    <source>
        <dbReference type="ARBA" id="ARBA00022884"/>
    </source>
</evidence>
<evidence type="ECO:0000256" key="1">
    <source>
        <dbReference type="ARBA" id="ARBA00022490"/>
    </source>
</evidence>
<dbReference type="GO" id="GO:0003723">
    <property type="term" value="F:RNA binding"/>
    <property type="evidence" value="ECO:0007669"/>
    <property type="project" value="UniProtKB-UniRule"/>
</dbReference>
<reference evidence="5 6" key="1">
    <citation type="submission" date="2018-03" db="EMBL/GenBank/DDBJ databases">
        <title>Genome sequencing of Phreatobacter sp.</title>
        <authorList>
            <person name="Kim S.-J."/>
            <person name="Heo J."/>
            <person name="Kwon S.-W."/>
        </authorList>
    </citation>
    <scope>NUCLEOTIDE SEQUENCE [LARGE SCALE GENOMIC DNA]</scope>
    <source>
        <strain evidence="5 6">S-12</strain>
    </source>
</reference>
<dbReference type="KEGG" id="phr:C6569_05480"/>
<dbReference type="Pfam" id="PF01668">
    <property type="entry name" value="SmpB"/>
    <property type="match status" value="1"/>
</dbReference>
<dbReference type="NCBIfam" id="NF003843">
    <property type="entry name" value="PRK05422.1"/>
    <property type="match status" value="1"/>
</dbReference>
<evidence type="ECO:0000313" key="6">
    <source>
        <dbReference type="Proteomes" id="UP000237889"/>
    </source>
</evidence>
<feature type="compositionally biased region" description="Basic and acidic residues" evidence="4">
    <location>
        <begin position="135"/>
        <end position="157"/>
    </location>
</feature>
<evidence type="ECO:0000256" key="3">
    <source>
        <dbReference type="HAMAP-Rule" id="MF_00023"/>
    </source>
</evidence>
<keyword evidence="6" id="KW-1185">Reference proteome</keyword>
<gene>
    <name evidence="3" type="primary">smpB</name>
    <name evidence="5" type="ORF">C6569_05480</name>
</gene>
<organism evidence="5 6">
    <name type="scientific">Phreatobacter cathodiphilus</name>
    <dbReference type="NCBI Taxonomy" id="1868589"/>
    <lineage>
        <taxon>Bacteria</taxon>
        <taxon>Pseudomonadati</taxon>
        <taxon>Pseudomonadota</taxon>
        <taxon>Alphaproteobacteria</taxon>
        <taxon>Hyphomicrobiales</taxon>
        <taxon>Phreatobacteraceae</taxon>
        <taxon>Phreatobacter</taxon>
    </lineage>
</organism>
<dbReference type="PROSITE" id="PS01317">
    <property type="entry name" value="SSRP"/>
    <property type="match status" value="1"/>
</dbReference>
<dbReference type="GO" id="GO:0070929">
    <property type="term" value="P:trans-translation"/>
    <property type="evidence" value="ECO:0007669"/>
    <property type="project" value="UniProtKB-UniRule"/>
</dbReference>
<evidence type="ECO:0000313" key="5">
    <source>
        <dbReference type="EMBL" id="AVO44554.1"/>
    </source>
</evidence>
<dbReference type="InterPro" id="IPR020081">
    <property type="entry name" value="SsrA-bd_prot_CS"/>
</dbReference>
<name>A0A2S0N8R2_9HYPH</name>
<keyword evidence="2 3" id="KW-0694">RNA-binding</keyword>
<dbReference type="InterPro" id="IPR023620">
    <property type="entry name" value="SmpB"/>
</dbReference>
<dbReference type="NCBIfam" id="TIGR00086">
    <property type="entry name" value="smpB"/>
    <property type="match status" value="1"/>
</dbReference>
<comment type="similarity">
    <text evidence="3">Belongs to the SmpB family.</text>
</comment>
<dbReference type="Gene3D" id="2.40.280.10">
    <property type="match status" value="1"/>
</dbReference>
<comment type="subcellular location">
    <subcellularLocation>
        <location evidence="3">Cytoplasm</location>
    </subcellularLocation>
    <text evidence="3">The tmRNA-SmpB complex associates with stalled 70S ribosomes.</text>
</comment>
<comment type="function">
    <text evidence="3">Required for rescue of stalled ribosomes mediated by trans-translation. Binds to transfer-messenger RNA (tmRNA), required for stable association of tmRNA with ribosomes. tmRNA and SmpB together mimic tRNA shape, replacing the anticodon stem-loop with SmpB. tmRNA is encoded by the ssrA gene; the 2 termini fold to resemble tRNA(Ala) and it encodes a 'tag peptide', a short internal open reading frame. During trans-translation Ala-aminoacylated tmRNA acts like a tRNA, entering the A-site of stalled ribosomes, displacing the stalled mRNA. The ribosome then switches to translate the ORF on the tmRNA; the nascent peptide is terminated with the 'tag peptide' encoded by the tmRNA and targeted for degradation. The ribosome is freed to recommence translation, which seems to be the essential function of trans-translation.</text>
</comment>
<dbReference type="GO" id="GO:0005829">
    <property type="term" value="C:cytosol"/>
    <property type="evidence" value="ECO:0007669"/>
    <property type="project" value="TreeGrafter"/>
</dbReference>
<accession>A0A2S0N8R2</accession>
<dbReference type="AlphaFoldDB" id="A0A2S0N8R2"/>
<dbReference type="OrthoDB" id="9805462at2"/>
<dbReference type="PANTHER" id="PTHR30308:SF2">
    <property type="entry name" value="SSRA-BINDING PROTEIN"/>
    <property type="match status" value="1"/>
</dbReference>
<dbReference type="SUPFAM" id="SSF74982">
    <property type="entry name" value="Small protein B (SmpB)"/>
    <property type="match status" value="1"/>
</dbReference>
<sequence length="157" mass="18133">MAAKPDPKIKVIAENRRGRFDYEILDTFEAGLQLTGTEVKSLRAAKATIGESYAGPSGEEFFLFNCNIPEYLQANRFNHEPKRPRRLLLHKREIAKLTGAVQRDGLTVVPLKLYFNEQGRAKLQLALARGKKLHDKRETEKKRDWQRDQARIMRDRG</sequence>
<dbReference type="CDD" id="cd09294">
    <property type="entry name" value="SmpB"/>
    <property type="match status" value="1"/>
</dbReference>
<dbReference type="HAMAP" id="MF_00023">
    <property type="entry name" value="SmpB"/>
    <property type="match status" value="1"/>
</dbReference>
<feature type="region of interest" description="Disordered" evidence="4">
    <location>
        <begin position="132"/>
        <end position="157"/>
    </location>
</feature>
<protein>
    <recommendedName>
        <fullName evidence="3">SsrA-binding protein</fullName>
    </recommendedName>
    <alternativeName>
        <fullName evidence="3">Small protein B</fullName>
    </alternativeName>
</protein>
<dbReference type="GO" id="GO:0070930">
    <property type="term" value="P:trans-translation-dependent protein tagging"/>
    <property type="evidence" value="ECO:0007669"/>
    <property type="project" value="TreeGrafter"/>
</dbReference>